<dbReference type="AlphaFoldDB" id="A0AAV8ULB9"/>
<proteinExistence type="predicted"/>
<name>A0AAV8ULB9_9RHOD</name>
<evidence type="ECO:0000256" key="1">
    <source>
        <dbReference type="ARBA" id="ARBA00022729"/>
    </source>
</evidence>
<dbReference type="InterPro" id="IPR013517">
    <property type="entry name" value="FG-GAP"/>
</dbReference>
<feature type="signal peptide" evidence="2">
    <location>
        <begin position="1"/>
        <end position="22"/>
    </location>
</feature>
<evidence type="ECO:0000256" key="2">
    <source>
        <dbReference type="SAM" id="SignalP"/>
    </source>
</evidence>
<evidence type="ECO:0000313" key="3">
    <source>
        <dbReference type="EMBL" id="KAJ8903350.1"/>
    </source>
</evidence>
<accession>A0AAV8ULB9</accession>
<dbReference type="PANTHER" id="PTHR36220:SF1">
    <property type="entry name" value="GAMMA TUBULIN COMPLEX COMPONENT C-TERMINAL DOMAIN-CONTAINING PROTEIN"/>
    <property type="match status" value="1"/>
</dbReference>
<evidence type="ECO:0000313" key="4">
    <source>
        <dbReference type="Proteomes" id="UP001157974"/>
    </source>
</evidence>
<keyword evidence="1 2" id="KW-0732">Signal</keyword>
<keyword evidence="4" id="KW-1185">Reference proteome</keyword>
<sequence>MGQPRLVFVLLVALISAAGTAAVKCPRVALSRPQWLQPIARKDIGNIFFGHSLGMSGEHMAVGAYGLQDYRGAVYMYKLEGTRWGLQQTLKPTDRKPSDHYGLNLDMSNRTVVIGRPFHNIQGTKSGSADVWVFNGRHWRRTQQLVPPGNGWGHGGAWYGYGVAAEGPFACIGARYQNKIVNGVMTYPRAGAVYVYYRNNGVGTPYRLVQTLTGPDEVSFFGDEIQLSGFEDRGGEKRLLVGASRHSPKAKGAAYLYTRQGRKWKLSQVLSPTDRYPEYTSQHYGEGIAMSNETILIGGETAPSDKGRRTGEVYAYKKVGDKWVQSGPLNPPEGVTRWGLHGQRLGTDQRFSAVGQWGTVVKGVNRAGSFSYYLRCADGSWRSSKMRVMTDPQSHDSLGKNVLVKNGFMVVTAPMRDSGTNGDIQNRGLVMVYKYTLGGGPWVEYPD</sequence>
<reference evidence="3 4" key="1">
    <citation type="journal article" date="2023" name="Nat. Commun.">
        <title>Origin of minicircular mitochondrial genomes in red algae.</title>
        <authorList>
            <person name="Lee Y."/>
            <person name="Cho C.H."/>
            <person name="Lee Y.M."/>
            <person name="Park S.I."/>
            <person name="Yang J.H."/>
            <person name="West J.A."/>
            <person name="Bhattacharya D."/>
            <person name="Yoon H.S."/>
        </authorList>
    </citation>
    <scope>NUCLEOTIDE SEQUENCE [LARGE SCALE GENOMIC DNA]</scope>
    <source>
        <strain evidence="3 4">CCMP1338</strain>
        <tissue evidence="3">Whole cell</tissue>
    </source>
</reference>
<dbReference type="InterPro" id="IPR028994">
    <property type="entry name" value="Integrin_alpha_N"/>
</dbReference>
<feature type="chain" id="PRO_5043597268" evidence="2">
    <location>
        <begin position="23"/>
        <end position="447"/>
    </location>
</feature>
<dbReference type="Proteomes" id="UP001157974">
    <property type="component" value="Unassembled WGS sequence"/>
</dbReference>
<comment type="caution">
    <text evidence="3">The sequence shown here is derived from an EMBL/GenBank/DDBJ whole genome shotgun (WGS) entry which is preliminary data.</text>
</comment>
<dbReference type="Gene3D" id="2.130.10.130">
    <property type="entry name" value="Integrin alpha, N-terminal"/>
    <property type="match status" value="1"/>
</dbReference>
<dbReference type="Pfam" id="PF14312">
    <property type="entry name" value="FG-GAP_2"/>
    <property type="match status" value="1"/>
</dbReference>
<protein>
    <submittedName>
        <fullName evidence="3">Uncharacterized protein</fullName>
    </submittedName>
</protein>
<gene>
    <name evidence="3" type="ORF">NDN08_004458</name>
</gene>
<organism evidence="3 4">
    <name type="scientific">Rhodosorus marinus</name>
    <dbReference type="NCBI Taxonomy" id="101924"/>
    <lineage>
        <taxon>Eukaryota</taxon>
        <taxon>Rhodophyta</taxon>
        <taxon>Stylonematophyceae</taxon>
        <taxon>Stylonematales</taxon>
        <taxon>Stylonemataceae</taxon>
        <taxon>Rhodosorus</taxon>
    </lineage>
</organism>
<dbReference type="PANTHER" id="PTHR36220">
    <property type="entry name" value="UNNAMED PRODUCT"/>
    <property type="match status" value="1"/>
</dbReference>
<dbReference type="EMBL" id="JAMWBK010000007">
    <property type="protein sequence ID" value="KAJ8903350.1"/>
    <property type="molecule type" value="Genomic_DNA"/>
</dbReference>